<protein>
    <submittedName>
        <fullName evidence="1">Uncharacterized protein</fullName>
    </submittedName>
</protein>
<name>A0A8D9PES1_9VIRU</name>
<reference evidence="1" key="1">
    <citation type="journal article" date="2021" name="Proc. Natl. Acad. Sci. U.S.A.">
        <title>A Catalog of Tens of Thousands of Viruses from Human Metagenomes Reveals Hidden Associations with Chronic Diseases.</title>
        <authorList>
            <person name="Tisza M.J."/>
            <person name="Buck C.B."/>
        </authorList>
    </citation>
    <scope>NUCLEOTIDE SEQUENCE</scope>
    <source>
        <strain evidence="1">CtOZu12</strain>
    </source>
</reference>
<dbReference type="EMBL" id="BK029940">
    <property type="protein sequence ID" value="DAD55846.1"/>
    <property type="molecule type" value="Genomic_DNA"/>
</dbReference>
<sequence>MIGILSNSLYIEKYFPWAVQKYKDKNGDSATSLYGIPVDETSKNFLWGCFHTIEGPVYNNSMGQYKECYVIKGPAFNGAIIPADFFERVENDSATVIDYKEESTKEEKKSHKVAVRKSTKEEKIYPLITKNFINIADLKWWSINEKIPPVGLPITLCVKERPSTSNCSPYNTFPAKYCYDSTNGKYIFVSMRGEFYWQLTKDEFRWTVDAGRCPEF</sequence>
<evidence type="ECO:0000313" key="1">
    <source>
        <dbReference type="EMBL" id="DAD55846.1"/>
    </source>
</evidence>
<proteinExistence type="predicted"/>
<organism evidence="1">
    <name type="scientific">Bacteriophage sp</name>
    <dbReference type="NCBI Taxonomy" id="38018"/>
    <lineage>
        <taxon>Viruses</taxon>
    </lineage>
</organism>
<accession>A0A8D9PES1</accession>